<reference evidence="1" key="1">
    <citation type="submission" date="2023-02" db="EMBL/GenBank/DDBJ databases">
        <title>Actinokineospora globicatena NBRC 15670.</title>
        <authorList>
            <person name="Ichikawa N."/>
            <person name="Sato H."/>
            <person name="Tonouchi N."/>
        </authorList>
    </citation>
    <scope>NUCLEOTIDE SEQUENCE</scope>
    <source>
        <strain evidence="1">NBRC 15670</strain>
    </source>
</reference>
<accession>A0A9W6QN62</accession>
<evidence type="ECO:0000313" key="2">
    <source>
        <dbReference type="Proteomes" id="UP001165042"/>
    </source>
</evidence>
<sequence>MRAVGRWRTGSGDMRWAAWRDTARNRASAFPEIVPAATGARVGGRVLVAGVVLATAAACSTSVAGSPVATEIGPPSGAASAVQSLDDLGESGLLRYKGTLTSASGDPVEFDLAAASGGEVSGSLNVNGKAASVLVVERGTYLKAAAEFWATLSGVGNAENKGTAVADRWVKVPGVLIGVELADVFTPESMSQFLVVDTDKAEDAELPLAERKRTDLAGAKVFRVPLVKGAAYLAETAPHGVLKIELDSVGQSASTTVKKLSTTVADATGDLAKFYQDVAAAAGQLSAPVDVLNTVQESGHTFEGCDAAKCSIVVSFTNGTKAAVRVSVRGNWQGDSAPLGACEALAGPVAPGQAGSATCTLSSQEWVQFFAKANSVPGNHPYSVEWSTVVLAEAPDLTKVTALSKAAPADAKAKQTEGSHYVFAIGYGGKKVWKYGVTGKHWTDRADRQLAVCMGATRSVCRVDLVTATGDAGSAYGLLKQLVDAYRAAGGECPAGQWAGCAR</sequence>
<dbReference type="AlphaFoldDB" id="A0A9W6QN62"/>
<protein>
    <submittedName>
        <fullName evidence="1">Uncharacterized protein</fullName>
    </submittedName>
</protein>
<comment type="caution">
    <text evidence="1">The sequence shown here is derived from an EMBL/GenBank/DDBJ whole genome shotgun (WGS) entry which is preliminary data.</text>
</comment>
<proteinExistence type="predicted"/>
<keyword evidence="2" id="KW-1185">Reference proteome</keyword>
<name>A0A9W6QN62_9PSEU</name>
<dbReference type="EMBL" id="BSSD01000003">
    <property type="protein sequence ID" value="GLW91554.1"/>
    <property type="molecule type" value="Genomic_DNA"/>
</dbReference>
<organism evidence="1 2">
    <name type="scientific">Actinokineospora globicatena</name>
    <dbReference type="NCBI Taxonomy" id="103729"/>
    <lineage>
        <taxon>Bacteria</taxon>
        <taxon>Bacillati</taxon>
        <taxon>Actinomycetota</taxon>
        <taxon>Actinomycetes</taxon>
        <taxon>Pseudonocardiales</taxon>
        <taxon>Pseudonocardiaceae</taxon>
        <taxon>Actinokineospora</taxon>
    </lineage>
</organism>
<evidence type="ECO:0000313" key="1">
    <source>
        <dbReference type="EMBL" id="GLW91554.1"/>
    </source>
</evidence>
<gene>
    <name evidence="1" type="ORF">Aglo03_23700</name>
</gene>
<dbReference type="Proteomes" id="UP001165042">
    <property type="component" value="Unassembled WGS sequence"/>
</dbReference>